<reference evidence="2" key="1">
    <citation type="journal article" date="2020" name="bioRxiv">
        <title>Integrative omics analysis of Pseudomonas aeruginosa virus PA5oct highlights the molecular complexity of jumbo phages.</title>
        <authorList>
            <person name="Lood C."/>
            <person name="Danis-Wlodarczyk K."/>
            <person name="Blasdel B.G."/>
            <person name="Jang H.B."/>
            <person name="Vandenheuvel D."/>
            <person name="Briers Y."/>
            <person name="Noben J.-P."/>
            <person name="van Noort V."/>
            <person name="Drulis-Kawa Z."/>
            <person name="Lavigne R."/>
        </authorList>
    </citation>
    <scope>NUCLEOTIDE SEQUENCE [LARGE SCALE GENOMIC DNA]</scope>
</reference>
<accession>A0A4Y5JWQ9</accession>
<keyword evidence="2" id="KW-1185">Reference proteome</keyword>
<sequence length="104" mass="12341">MDLILTLQHKTVLISQFSALFVFQNINSDTIFCLDIGKHVYYFEIIFRLYNNKNGMVYLQHAINSIKFTFSLQYHTIRGYSSIPSIYMYDKKYAIVHVPYVRNT</sequence>
<organism evidence="1 2">
    <name type="scientific">Pseudomonas phage vB_PaeM_PA5oct</name>
    <dbReference type="NCBI Taxonomy" id="2163605"/>
    <lineage>
        <taxon>Viruses</taxon>
        <taxon>Duplodnaviria</taxon>
        <taxon>Heunggongvirae</taxon>
        <taxon>Uroviricota</taxon>
        <taxon>Caudoviricetes</taxon>
        <taxon>Arenbergviridae</taxon>
        <taxon>Wroclawvirus</taxon>
        <taxon>Wroclawvirus PA5oct</taxon>
    </lineage>
</organism>
<proteinExistence type="predicted"/>
<evidence type="ECO:0000313" key="1">
    <source>
        <dbReference type="EMBL" id="QCG75893.1"/>
    </source>
</evidence>
<dbReference type="Proteomes" id="UP000316733">
    <property type="component" value="Segment"/>
</dbReference>
<protein>
    <submittedName>
        <fullName evidence="1">Uncharacterized protein</fullName>
    </submittedName>
</protein>
<dbReference type="EMBL" id="MK797984">
    <property type="protein sequence ID" value="QCG75893.1"/>
    <property type="molecule type" value="Genomic_DNA"/>
</dbReference>
<name>A0A4Y5JWQ9_9CAUD</name>
<evidence type="ECO:0000313" key="2">
    <source>
        <dbReference type="Proteomes" id="UP000316733"/>
    </source>
</evidence>
<gene>
    <name evidence="1" type="ORF">EST35_0009</name>
</gene>